<reference evidence="1 2" key="1">
    <citation type="journal article" date="2018" name="Biotechnol. Biofuels">
        <title>Integrative visual omics of the white-rot fungus Polyporus brumalis exposes the biotechnological potential of its oxidative enzymes for delignifying raw plant biomass.</title>
        <authorList>
            <person name="Miyauchi S."/>
            <person name="Rancon A."/>
            <person name="Drula E."/>
            <person name="Hage H."/>
            <person name="Chaduli D."/>
            <person name="Favel A."/>
            <person name="Grisel S."/>
            <person name="Henrissat B."/>
            <person name="Herpoel-Gimbert I."/>
            <person name="Ruiz-Duenas F.J."/>
            <person name="Chevret D."/>
            <person name="Hainaut M."/>
            <person name="Lin J."/>
            <person name="Wang M."/>
            <person name="Pangilinan J."/>
            <person name="Lipzen A."/>
            <person name="Lesage-Meessen L."/>
            <person name="Navarro D."/>
            <person name="Riley R."/>
            <person name="Grigoriev I.V."/>
            <person name="Zhou S."/>
            <person name="Raouche S."/>
            <person name="Rosso M.N."/>
        </authorList>
    </citation>
    <scope>NUCLEOTIDE SEQUENCE [LARGE SCALE GENOMIC DNA]</scope>
    <source>
        <strain evidence="1 2">BRFM 1820</strain>
    </source>
</reference>
<dbReference type="EMBL" id="KZ857421">
    <property type="protein sequence ID" value="RDX47164.1"/>
    <property type="molecule type" value="Genomic_DNA"/>
</dbReference>
<gene>
    <name evidence="1" type="ORF">OH76DRAFT_797963</name>
</gene>
<dbReference type="AlphaFoldDB" id="A0A371D3P5"/>
<dbReference type="Proteomes" id="UP000256964">
    <property type="component" value="Unassembled WGS sequence"/>
</dbReference>
<accession>A0A371D3P5</accession>
<protein>
    <submittedName>
        <fullName evidence="1">Uncharacterized protein</fullName>
    </submittedName>
</protein>
<sequence length="183" mass="20388">MLDTWFGSRRWSLPKQYAPLRNGRSSARLPEEMGEKVSIVIRIRLASSPLHTGRVARSALRYSATLIPSSGRFPALIIWRWSALGQPSCRNTPLEEEPLGGSSGPDFAVWTTGSRSARAAGMLELRLRHSGCYDAELHATLRLLIVRVCRSLRNLCLRRRIKIPAESVSLLVVVPCTVIHTAF</sequence>
<keyword evidence="2" id="KW-1185">Reference proteome</keyword>
<organism evidence="1 2">
    <name type="scientific">Lentinus brumalis</name>
    <dbReference type="NCBI Taxonomy" id="2498619"/>
    <lineage>
        <taxon>Eukaryota</taxon>
        <taxon>Fungi</taxon>
        <taxon>Dikarya</taxon>
        <taxon>Basidiomycota</taxon>
        <taxon>Agaricomycotina</taxon>
        <taxon>Agaricomycetes</taxon>
        <taxon>Polyporales</taxon>
        <taxon>Polyporaceae</taxon>
        <taxon>Lentinus</taxon>
    </lineage>
</organism>
<evidence type="ECO:0000313" key="2">
    <source>
        <dbReference type="Proteomes" id="UP000256964"/>
    </source>
</evidence>
<evidence type="ECO:0000313" key="1">
    <source>
        <dbReference type="EMBL" id="RDX47164.1"/>
    </source>
</evidence>
<proteinExistence type="predicted"/>
<name>A0A371D3P5_9APHY</name>